<keyword evidence="2" id="KW-1133">Transmembrane helix</keyword>
<sequence>ELGMASLEVGEDTTVKIQAAFPGTTAPDCDICVMTSNSKVTCDFELRINSGESVSYNFSCSNPEAVFTQTVEKNIVCSTDSCPTKAVELQPSGLPSLNTTFIWNITTDTNDGLGLSFSTPLLRQLKPSETCQDSVTYGISSLSTEAVNIGNFCGKGSVSRVTTQGGARLTLQAPWNIQLNDSGFSIEKLTRIKTLCVIEVSLNPHSPVFLSSPNYPLGFPDDELMTWKFLVPPTYSASILFLNYSHPDCIKDEAQVEYYLPNFDANPRVMRLVDRQPAGIPGNFDLLLRNCEADKQSSQSLSLHFKIELHHNETIGSTVERYAVDLRSMKGINVRIAQKTRSVDEMSPSCLICLEPKDCVPHLTLNSENVYEIYFRCDKLADLVMTANIDIACTNVSSCSFTNFSSDLPKSVFHLPLELEGFTWNLSPPPQTSVELQFNRRKLQQVPPGQKCNGPIYYDISSTLEGGETSVLGMLCPGGSIEKIKVKSNVTIVLKTSDSANGSESLDLDLAVSFIPYIRENYIFTVSPEAETSTNLWTPDWETGLLPNMFISWDIQVPPEQVAMLTFLNKTKPSCKSLFSRISLKEQTAEAEELNNRDDEPLPMPQHFHHSFWVNISNCESDPEDQSMRVLFSVIMSTANSADLLYIIISAVAACLLLLSIIVCIICIKKRRKERRQTPIGIYNDSAMNRVTVQHGLFHKGRQDNESHIYAVIDDTMIYGLATEPKEPTIAEVDVYRPFEGRIGDSPPVTPPVYFRKKDSDEDFPMVHNELYTFLTHNKEVPKSNGQTNVPLLEETEKESSD</sequence>
<dbReference type="EMBL" id="AFYH01098163">
    <property type="status" value="NOT_ANNOTATED_CDS"/>
    <property type="molecule type" value="Genomic_DNA"/>
</dbReference>
<dbReference type="STRING" id="7897.ENSLACP00000012815"/>
<feature type="domain" description="CDCP1 first CUB" evidence="4">
    <location>
        <begin position="5"/>
        <end position="77"/>
    </location>
</feature>
<dbReference type="EMBL" id="AFYH01098164">
    <property type="status" value="NOT_ANNOTATED_CDS"/>
    <property type="molecule type" value="Genomic_DNA"/>
</dbReference>
<reference evidence="7" key="3">
    <citation type="submission" date="2025-09" db="UniProtKB">
        <authorList>
            <consortium name="Ensembl"/>
        </authorList>
    </citation>
    <scope>IDENTIFICATION</scope>
</reference>
<keyword evidence="8" id="KW-1185">Reference proteome</keyword>
<dbReference type="GeneTree" id="ENSGT00390000010209"/>
<feature type="domain" description="CDCP1 second and fifth CUB" evidence="5">
    <location>
        <begin position="422"/>
        <end position="500"/>
    </location>
</feature>
<feature type="domain" description="CDCP1 second and fifth CUB" evidence="5">
    <location>
        <begin position="85"/>
        <end position="187"/>
    </location>
</feature>
<dbReference type="Ensembl" id="ENSLACT00000012909.1">
    <property type="protein sequence ID" value="ENSLACP00000012815.1"/>
    <property type="gene ID" value="ENSLACG00000011286.1"/>
</dbReference>
<dbReference type="OMA" id="IACETGR"/>
<evidence type="ECO:0000256" key="2">
    <source>
        <dbReference type="SAM" id="Phobius"/>
    </source>
</evidence>
<dbReference type="InParanoid" id="H3AT44"/>
<evidence type="ECO:0000259" key="3">
    <source>
        <dbReference type="Pfam" id="PF23665"/>
    </source>
</evidence>
<feature type="transmembrane region" description="Helical" evidence="2">
    <location>
        <begin position="644"/>
        <end position="668"/>
    </location>
</feature>
<dbReference type="EMBL" id="AFYH01098162">
    <property type="status" value="NOT_ANNOTATED_CDS"/>
    <property type="molecule type" value="Genomic_DNA"/>
</dbReference>
<dbReference type="eggNOG" id="ENOG502QVKN">
    <property type="taxonomic scope" value="Eukaryota"/>
</dbReference>
<dbReference type="Pfam" id="PF25142">
    <property type="entry name" value="CUB_CDCP1_4th"/>
    <property type="match status" value="1"/>
</dbReference>
<dbReference type="InterPro" id="IPR056266">
    <property type="entry name" value="CDCP1_CUB_3rd_6th"/>
</dbReference>
<dbReference type="PANTHER" id="PTHR14477">
    <property type="entry name" value="CUB DOMAIN-CONTAINING PROTEIN 1"/>
    <property type="match status" value="1"/>
</dbReference>
<dbReference type="InterPro" id="IPR056268">
    <property type="entry name" value="CUB_CDCP1_1st"/>
</dbReference>
<organism evidence="7 8">
    <name type="scientific">Latimeria chalumnae</name>
    <name type="common">Coelacanth</name>
    <dbReference type="NCBI Taxonomy" id="7897"/>
    <lineage>
        <taxon>Eukaryota</taxon>
        <taxon>Metazoa</taxon>
        <taxon>Chordata</taxon>
        <taxon>Craniata</taxon>
        <taxon>Vertebrata</taxon>
        <taxon>Euteleostomi</taxon>
        <taxon>Coelacanthiformes</taxon>
        <taxon>Coelacanthidae</taxon>
        <taxon>Latimeria</taxon>
    </lineage>
</organism>
<keyword evidence="2" id="KW-0812">Transmembrane</keyword>
<dbReference type="Pfam" id="PF23668">
    <property type="entry name" value="CUB_CDCP1_2"/>
    <property type="match status" value="2"/>
</dbReference>
<dbReference type="InterPro" id="IPR038811">
    <property type="entry name" value="CDCP1"/>
</dbReference>
<dbReference type="EMBL" id="AFYH01098165">
    <property type="status" value="NOT_ANNOTATED_CDS"/>
    <property type="molecule type" value="Genomic_DNA"/>
</dbReference>
<evidence type="ECO:0000259" key="5">
    <source>
        <dbReference type="Pfam" id="PF23668"/>
    </source>
</evidence>
<feature type="domain" description="CDCP1 fourth CUB" evidence="6">
    <location>
        <begin position="322"/>
        <end position="404"/>
    </location>
</feature>
<evidence type="ECO:0000313" key="7">
    <source>
        <dbReference type="Ensembl" id="ENSLACP00000012815.1"/>
    </source>
</evidence>
<dbReference type="EMBL" id="AFYH01098161">
    <property type="status" value="NOT_ANNOTATED_CDS"/>
    <property type="molecule type" value="Genomic_DNA"/>
</dbReference>
<dbReference type="InterPro" id="IPR035914">
    <property type="entry name" value="Sperma_CUB_dom_sf"/>
</dbReference>
<reference evidence="8" key="1">
    <citation type="submission" date="2011-08" db="EMBL/GenBank/DDBJ databases">
        <title>The draft genome of Latimeria chalumnae.</title>
        <authorList>
            <person name="Di Palma F."/>
            <person name="Alfoldi J."/>
            <person name="Johnson J."/>
            <person name="Berlin A."/>
            <person name="Gnerre S."/>
            <person name="Jaffe D."/>
            <person name="MacCallum I."/>
            <person name="Young S."/>
            <person name="Walker B.J."/>
            <person name="Lander E."/>
            <person name="Lindblad-Toh K."/>
        </authorList>
    </citation>
    <scope>NUCLEOTIDE SEQUENCE [LARGE SCALE GENOMIC DNA]</scope>
    <source>
        <strain evidence="8">Wild caught</strain>
    </source>
</reference>
<dbReference type="Proteomes" id="UP000008672">
    <property type="component" value="Unassembled WGS sequence"/>
</dbReference>
<evidence type="ECO:0000313" key="8">
    <source>
        <dbReference type="Proteomes" id="UP000008672"/>
    </source>
</evidence>
<dbReference type="Pfam" id="PF23665">
    <property type="entry name" value="CDCP1_CUB_6"/>
    <property type="match status" value="2"/>
</dbReference>
<protein>
    <submittedName>
        <fullName evidence="7">CUB domain containing protein 1</fullName>
    </submittedName>
</protein>
<feature type="domain" description="CDCP1 third and sixth CUB" evidence="3">
    <location>
        <begin position="195"/>
        <end position="301"/>
    </location>
</feature>
<reference evidence="7" key="2">
    <citation type="submission" date="2025-08" db="UniProtKB">
        <authorList>
            <consortium name="Ensembl"/>
        </authorList>
    </citation>
    <scope>IDENTIFICATION</scope>
</reference>
<accession>H3AT44</accession>
<dbReference type="Bgee" id="ENSLACG00000011286">
    <property type="expression patterns" value="Expressed in pectoral fin and 1 other cell type or tissue"/>
</dbReference>
<dbReference type="AlphaFoldDB" id="H3AT44"/>
<evidence type="ECO:0000259" key="6">
    <source>
        <dbReference type="Pfam" id="PF25142"/>
    </source>
</evidence>
<feature type="domain" description="CDCP1 third and sixth CUB" evidence="3">
    <location>
        <begin position="520"/>
        <end position="630"/>
    </location>
</feature>
<feature type="region of interest" description="Disordered" evidence="1">
    <location>
        <begin position="778"/>
        <end position="802"/>
    </location>
</feature>
<dbReference type="InterPro" id="IPR056965">
    <property type="entry name" value="CUB_CDCP1_4th"/>
</dbReference>
<name>H3AT44_LATCH</name>
<dbReference type="HOGENOM" id="CLU_007498_0_0_1"/>
<dbReference type="InterPro" id="IPR056269">
    <property type="entry name" value="CUB_CDCP1_2nd_5th"/>
</dbReference>
<dbReference type="Pfam" id="PF23667">
    <property type="entry name" value="CUB_CDCP1_1"/>
    <property type="match status" value="1"/>
</dbReference>
<keyword evidence="2" id="KW-0472">Membrane</keyword>
<dbReference type="SUPFAM" id="SSF49854">
    <property type="entry name" value="Spermadhesin, CUB domain"/>
    <property type="match status" value="1"/>
</dbReference>
<evidence type="ECO:0000259" key="4">
    <source>
        <dbReference type="Pfam" id="PF23667"/>
    </source>
</evidence>
<dbReference type="PANTHER" id="PTHR14477:SF1">
    <property type="entry name" value="CUB DOMAIN-CONTAINING PROTEIN 1"/>
    <property type="match status" value="1"/>
</dbReference>
<gene>
    <name evidence="7" type="primary">CDCP1</name>
</gene>
<proteinExistence type="predicted"/>
<evidence type="ECO:0000256" key="1">
    <source>
        <dbReference type="SAM" id="MobiDB-lite"/>
    </source>
</evidence>
<dbReference type="FunCoup" id="H3AT44">
    <property type="interactions" value="273"/>
</dbReference>